<dbReference type="Proteomes" id="UP000035009">
    <property type="component" value="Unassembled WGS sequence"/>
</dbReference>
<feature type="transmembrane region" description="Helical" evidence="8">
    <location>
        <begin position="165"/>
        <end position="187"/>
    </location>
</feature>
<dbReference type="GO" id="GO:0016758">
    <property type="term" value="F:hexosyltransferase activity"/>
    <property type="evidence" value="ECO:0007669"/>
    <property type="project" value="InterPro"/>
</dbReference>
<feature type="transmembrane region" description="Helical" evidence="8">
    <location>
        <begin position="117"/>
        <end position="133"/>
    </location>
</feature>
<dbReference type="EMBL" id="BAOP01000010">
    <property type="protein sequence ID" value="GAC79560.1"/>
    <property type="molecule type" value="Genomic_DNA"/>
</dbReference>
<feature type="transmembrane region" description="Helical" evidence="8">
    <location>
        <begin position="194"/>
        <end position="214"/>
    </location>
</feature>
<dbReference type="eggNOG" id="COG5650">
    <property type="taxonomic scope" value="Bacteria"/>
</dbReference>
<evidence type="ECO:0000313" key="9">
    <source>
        <dbReference type="EMBL" id="GAC79560.1"/>
    </source>
</evidence>
<evidence type="ECO:0000256" key="2">
    <source>
        <dbReference type="ARBA" id="ARBA00022475"/>
    </source>
</evidence>
<comment type="similarity">
    <text evidence="7">Belongs to the glycosyltransferase 87 family.</text>
</comment>
<dbReference type="STRING" id="410332.SAMN04488550_2084"/>
<feature type="transmembrane region" description="Helical" evidence="8">
    <location>
        <begin position="287"/>
        <end position="303"/>
    </location>
</feature>
<evidence type="ECO:0000256" key="3">
    <source>
        <dbReference type="ARBA" id="ARBA00022679"/>
    </source>
</evidence>
<feature type="transmembrane region" description="Helical" evidence="8">
    <location>
        <begin position="309"/>
        <end position="324"/>
    </location>
</feature>
<keyword evidence="5 8" id="KW-1133">Transmembrane helix</keyword>
<evidence type="ECO:0000256" key="7">
    <source>
        <dbReference type="ARBA" id="ARBA00024033"/>
    </source>
</evidence>
<evidence type="ECO:0000256" key="4">
    <source>
        <dbReference type="ARBA" id="ARBA00022692"/>
    </source>
</evidence>
<evidence type="ECO:0000256" key="1">
    <source>
        <dbReference type="ARBA" id="ARBA00004651"/>
    </source>
</evidence>
<dbReference type="AlphaFoldDB" id="M3UJ76"/>
<sequence length="434" mass="47556">MTTIMLAIAAVGAVLVVCWHIWVVPFTDPVYGLFNMGIDTRVYRGGAIAVWDGLPLYAKPVYEVWEFTYPPFAALVMVPLAGLPIHTAKFLWNVGSVISLLLLIGLSLRALRFRFDARFVAFTVLVAVFATSLEPVHTTLWNGQINLVLALFVVADLALRNHRLQGLGVGLAAGIKLTPLFFVAHLVTVRKFRAAIVAVAVFVGTVLIGIAVLGREAIDFWTGDISDTKRIGSMAAPANQSFNGFFARLGTMDLAHPPTWLWVPVGLVVGLLSLWAAYCAYQAGGRLLAVAITGMASCAVSPFSWGHHWVWILPLLLVAFVHAYEQTRREDPRTWLWWLAPASIVTLTFTYWQAMPLPVPGHPGKVFHGMAFGSFRGFGSVDGPAWQVPFQLIGSGAYLIVLLGTIAVTLWWTRRVEPIRSAQRLVESDDALPS</sequence>
<feature type="transmembrane region" description="Helical" evidence="8">
    <location>
        <begin position="390"/>
        <end position="412"/>
    </location>
</feature>
<protein>
    <submittedName>
        <fullName evidence="9">Putative glycosyltransferase</fullName>
    </submittedName>
</protein>
<dbReference type="Pfam" id="PF09594">
    <property type="entry name" value="GT87"/>
    <property type="match status" value="1"/>
</dbReference>
<feature type="transmembrane region" description="Helical" evidence="8">
    <location>
        <begin position="336"/>
        <end position="354"/>
    </location>
</feature>
<keyword evidence="2" id="KW-1003">Cell membrane</keyword>
<proteinExistence type="inferred from homology"/>
<organism evidence="9 10">
    <name type="scientific">Gordonia malaquae NBRC 108250</name>
    <dbReference type="NCBI Taxonomy" id="1223542"/>
    <lineage>
        <taxon>Bacteria</taxon>
        <taxon>Bacillati</taxon>
        <taxon>Actinomycetota</taxon>
        <taxon>Actinomycetes</taxon>
        <taxon>Mycobacteriales</taxon>
        <taxon>Gordoniaceae</taxon>
        <taxon>Gordonia</taxon>
    </lineage>
</organism>
<keyword evidence="6 8" id="KW-0472">Membrane</keyword>
<accession>M3UJ76</accession>
<keyword evidence="4 8" id="KW-0812">Transmembrane</keyword>
<name>M3UJ76_GORML</name>
<dbReference type="InterPro" id="IPR018584">
    <property type="entry name" value="GT87"/>
</dbReference>
<feature type="transmembrane region" description="Helical" evidence="8">
    <location>
        <begin position="259"/>
        <end position="280"/>
    </location>
</feature>
<feature type="transmembrane region" description="Helical" evidence="8">
    <location>
        <begin position="90"/>
        <end position="111"/>
    </location>
</feature>
<comment type="subcellular location">
    <subcellularLocation>
        <location evidence="1">Cell membrane</location>
        <topology evidence="1">Multi-pass membrane protein</topology>
    </subcellularLocation>
</comment>
<evidence type="ECO:0000256" key="6">
    <source>
        <dbReference type="ARBA" id="ARBA00023136"/>
    </source>
</evidence>
<comment type="caution">
    <text evidence="9">The sequence shown here is derived from an EMBL/GenBank/DDBJ whole genome shotgun (WGS) entry which is preliminary data.</text>
</comment>
<evidence type="ECO:0000256" key="5">
    <source>
        <dbReference type="ARBA" id="ARBA00022989"/>
    </source>
</evidence>
<evidence type="ECO:0000313" key="10">
    <source>
        <dbReference type="Proteomes" id="UP000035009"/>
    </source>
</evidence>
<keyword evidence="10" id="KW-1185">Reference proteome</keyword>
<dbReference type="GO" id="GO:0005886">
    <property type="term" value="C:plasma membrane"/>
    <property type="evidence" value="ECO:0007669"/>
    <property type="project" value="UniProtKB-SubCell"/>
</dbReference>
<gene>
    <name evidence="9" type="ORF">GM1_010_01500</name>
</gene>
<reference evidence="9 10" key="1">
    <citation type="submission" date="2013-02" db="EMBL/GenBank/DDBJ databases">
        <title>Whole genome shotgun sequence of Gordonia malaquae NBRC 108250.</title>
        <authorList>
            <person name="Yoshida I."/>
            <person name="Hosoyama A."/>
            <person name="Tsuchikane K."/>
            <person name="Ando Y."/>
            <person name="Baba S."/>
            <person name="Ohji S."/>
            <person name="Hamada M."/>
            <person name="Tamura T."/>
            <person name="Yamazoe A."/>
            <person name="Yamazaki S."/>
            <person name="Fujita N."/>
        </authorList>
    </citation>
    <scope>NUCLEOTIDE SEQUENCE [LARGE SCALE GENOMIC DNA]</scope>
    <source>
        <strain evidence="9 10">NBRC 108250</strain>
    </source>
</reference>
<evidence type="ECO:0000256" key="8">
    <source>
        <dbReference type="SAM" id="Phobius"/>
    </source>
</evidence>
<keyword evidence="3 9" id="KW-0808">Transferase</keyword>